<dbReference type="OrthoDB" id="540503at2759"/>
<evidence type="ECO:0000313" key="2">
    <source>
        <dbReference type="Proteomes" id="UP000228380"/>
    </source>
</evidence>
<dbReference type="PROSITE" id="PS51257">
    <property type="entry name" value="PROKAR_LIPOPROTEIN"/>
    <property type="match status" value="1"/>
</dbReference>
<keyword evidence="2" id="KW-1185">Reference proteome</keyword>
<dbReference type="GeneID" id="103716153"/>
<dbReference type="RefSeq" id="XP_008802261.3">
    <property type="nucleotide sequence ID" value="XM_008804039.4"/>
</dbReference>
<proteinExistence type="predicted"/>
<evidence type="ECO:0000259" key="1">
    <source>
        <dbReference type="Pfam" id="PF03407"/>
    </source>
</evidence>
<evidence type="ECO:0000313" key="3">
    <source>
        <dbReference type="RefSeq" id="XP_008802261.3"/>
    </source>
</evidence>
<dbReference type="Pfam" id="PF03407">
    <property type="entry name" value="Nucleotid_trans"/>
    <property type="match status" value="1"/>
</dbReference>
<dbReference type="InterPro" id="IPR044821">
    <property type="entry name" value="At1g28695/At4g15970-like"/>
</dbReference>
<organism evidence="2 3">
    <name type="scientific">Phoenix dactylifera</name>
    <name type="common">Date palm</name>
    <dbReference type="NCBI Taxonomy" id="42345"/>
    <lineage>
        <taxon>Eukaryota</taxon>
        <taxon>Viridiplantae</taxon>
        <taxon>Streptophyta</taxon>
        <taxon>Embryophyta</taxon>
        <taxon>Tracheophyta</taxon>
        <taxon>Spermatophyta</taxon>
        <taxon>Magnoliopsida</taxon>
        <taxon>Liliopsida</taxon>
        <taxon>Arecaceae</taxon>
        <taxon>Coryphoideae</taxon>
        <taxon>Phoeniceae</taxon>
        <taxon>Phoenix</taxon>
    </lineage>
</organism>
<sequence length="336" mass="39105">MMKLNDFKPLICFLLGAFAAAACILSYLSMQQPGGIEGLRVWGFGAEVTEQTVDYEGLGRVLKDAAMNDSTVILTTLNEAWAEPNSILDLFLESFHIGEQTEQLLKNLVIVAMDPKAFDRCRTKHPHCYYLNIKGMNFAAEKRFMTRDYLEMMWRRLDFLRTVLELRHNFLFTDMDIMWFRSPFQHFSGNSNFMIASDSFNGNSSDLHNYPNNGFVYVKSCEQTIEFYKYWYLARKLYPGDHEQTVLNKMKKDSNFFTKFQLEIKFLDTAYFGGFCQPSKNLNKVCTMHANCCVGMANKLYDLRILLEDWKNYTAQPAEEKEQGGFTWRVPIKCKH</sequence>
<dbReference type="Proteomes" id="UP000228380">
    <property type="component" value="Unplaced"/>
</dbReference>
<reference evidence="3" key="1">
    <citation type="submission" date="2025-08" db="UniProtKB">
        <authorList>
            <consortium name="RefSeq"/>
        </authorList>
    </citation>
    <scope>IDENTIFICATION</scope>
    <source>
        <tissue evidence="3">Young leaves</tissue>
    </source>
</reference>
<protein>
    <submittedName>
        <fullName evidence="3">Uncharacterized protein At4g15970-like isoform X1</fullName>
    </submittedName>
</protein>
<dbReference type="PANTHER" id="PTHR46038">
    <property type="entry name" value="EXPRESSED PROTEIN-RELATED"/>
    <property type="match status" value="1"/>
</dbReference>
<feature type="domain" description="Nucleotide-diphospho-sugar transferase" evidence="1">
    <location>
        <begin position="104"/>
        <end position="303"/>
    </location>
</feature>
<name>A0A8B7CMK8_PHODC</name>
<accession>A0A8B7CMK8</accession>
<dbReference type="PANTHER" id="PTHR46038:SF13">
    <property type="entry name" value="GLYCOSYLTRANSFERASE"/>
    <property type="match status" value="1"/>
</dbReference>
<dbReference type="InterPro" id="IPR005069">
    <property type="entry name" value="Nucl-diP-sugar_transferase"/>
</dbReference>
<gene>
    <name evidence="3" type="primary">LOC103716153</name>
</gene>
<dbReference type="KEGG" id="pda:103716153"/>
<dbReference type="AlphaFoldDB" id="A0A8B7CMK8"/>